<gene>
    <name evidence="1" type="ORF">dnm_041530</name>
</gene>
<dbReference type="SUPFAM" id="SSF81301">
    <property type="entry name" value="Nucleotidyltransferase"/>
    <property type="match status" value="1"/>
</dbReference>
<dbReference type="Proteomes" id="UP000663722">
    <property type="component" value="Chromosome"/>
</dbReference>
<proteinExistence type="predicted"/>
<organism evidence="1 2">
    <name type="scientific">Desulfonema magnum</name>
    <dbReference type="NCBI Taxonomy" id="45655"/>
    <lineage>
        <taxon>Bacteria</taxon>
        <taxon>Pseudomonadati</taxon>
        <taxon>Thermodesulfobacteriota</taxon>
        <taxon>Desulfobacteria</taxon>
        <taxon>Desulfobacterales</taxon>
        <taxon>Desulfococcaceae</taxon>
        <taxon>Desulfonema</taxon>
    </lineage>
</organism>
<evidence type="ECO:0000313" key="1">
    <source>
        <dbReference type="EMBL" id="QTA88112.1"/>
    </source>
</evidence>
<dbReference type="EMBL" id="CP061800">
    <property type="protein sequence ID" value="QTA88112.1"/>
    <property type="molecule type" value="Genomic_DNA"/>
</dbReference>
<reference evidence="1" key="1">
    <citation type="journal article" date="2021" name="Microb. Physiol.">
        <title>Proteogenomic Insights into the Physiology of Marine, Sulfate-Reducing, Filamentous Desulfonema limicola and Desulfonema magnum.</title>
        <authorList>
            <person name="Schnaars V."/>
            <person name="Wohlbrand L."/>
            <person name="Scheve S."/>
            <person name="Hinrichs C."/>
            <person name="Reinhardt R."/>
            <person name="Rabus R."/>
        </authorList>
    </citation>
    <scope>NUCLEOTIDE SEQUENCE</scope>
    <source>
        <strain evidence="1">4be13</strain>
    </source>
</reference>
<dbReference type="AlphaFoldDB" id="A0A975BMQ1"/>
<name>A0A975BMQ1_9BACT</name>
<protein>
    <submittedName>
        <fullName evidence="1">Uncharacterized protein</fullName>
    </submittedName>
</protein>
<dbReference type="InterPro" id="IPR043519">
    <property type="entry name" value="NT_sf"/>
</dbReference>
<dbReference type="RefSeq" id="WP_207683024.1">
    <property type="nucleotide sequence ID" value="NZ_CP061800.1"/>
</dbReference>
<evidence type="ECO:0000313" key="2">
    <source>
        <dbReference type="Proteomes" id="UP000663722"/>
    </source>
</evidence>
<keyword evidence="2" id="KW-1185">Reference proteome</keyword>
<dbReference type="KEGG" id="dmm:dnm_041530"/>
<dbReference type="Gene3D" id="3.30.460.40">
    <property type="match status" value="1"/>
</dbReference>
<accession>A0A975BMQ1</accession>
<sequence length="215" mass="24141">MKNQQQEIIYRRQQYLGIVSRRVNPGSGSRPEFLRSRTLTYSITDLKKILPQTRFVVVGGAATRLYMPERMTLDVDIIIAIEDAIKAEEELKAAGCVKQGALSIGGDSWTLPDDFSFPFGSLDVIILSEPWVREAIQHPKIGSDGLPYIDLPYLVLMKLSASRIQDLADISRMLGGANEDDLKKTRSVIKKYLPNDLEDLESLISLGKLEMKRDT</sequence>